<feature type="transmembrane region" description="Helical" evidence="1">
    <location>
        <begin position="71"/>
        <end position="91"/>
    </location>
</feature>
<sequence>MKPERINLLLGLVWLILGMGLGEHMGRVGDHSQHVTHAHIMLVGGVLPILFALIYRAFALVQGLLAWIQTLLHHVGAAVMIVSLYMLYGAIAPESTLGPVLGISAMLIILSVVLVLVQALRGKQAA</sequence>
<keyword evidence="1" id="KW-0472">Membrane</keyword>
<organism evidence="2 3">
    <name type="scientific">Marinicauda algicola</name>
    <dbReference type="NCBI Taxonomy" id="2029849"/>
    <lineage>
        <taxon>Bacteria</taxon>
        <taxon>Pseudomonadati</taxon>
        <taxon>Pseudomonadota</taxon>
        <taxon>Alphaproteobacteria</taxon>
        <taxon>Maricaulales</taxon>
        <taxon>Maricaulaceae</taxon>
        <taxon>Marinicauda</taxon>
    </lineage>
</organism>
<reference evidence="2 3" key="1">
    <citation type="journal article" date="2017" name="Int. J. Syst. Evol. Microbiol.">
        <title>Marinicauda algicola sp. nov., isolated from a marine red alga Rhodosorus marinus.</title>
        <authorList>
            <person name="Jeong S.E."/>
            <person name="Jeon S.H."/>
            <person name="Chun B.H."/>
            <person name="Kim D.W."/>
            <person name="Jeon C.O."/>
        </authorList>
    </citation>
    <scope>NUCLEOTIDE SEQUENCE [LARGE SCALE GENOMIC DNA]</scope>
    <source>
        <strain evidence="2 3">JCM 31718</strain>
    </source>
</reference>
<keyword evidence="2" id="KW-0675">Receptor</keyword>
<dbReference type="EMBL" id="SRXW01000001">
    <property type="protein sequence ID" value="TGY89829.1"/>
    <property type="molecule type" value="Genomic_DNA"/>
</dbReference>
<name>A0A4V6RF57_9PROT</name>
<keyword evidence="3" id="KW-1185">Reference proteome</keyword>
<keyword evidence="1" id="KW-0812">Transmembrane</keyword>
<gene>
    <name evidence="2" type="ORF">E5163_01425</name>
</gene>
<evidence type="ECO:0000256" key="1">
    <source>
        <dbReference type="SAM" id="Phobius"/>
    </source>
</evidence>
<dbReference type="RefSeq" id="WP_135994326.1">
    <property type="nucleotide sequence ID" value="NZ_CP071057.1"/>
</dbReference>
<feature type="transmembrane region" description="Helical" evidence="1">
    <location>
        <begin position="38"/>
        <end position="59"/>
    </location>
</feature>
<evidence type="ECO:0000313" key="2">
    <source>
        <dbReference type="EMBL" id="TGY89829.1"/>
    </source>
</evidence>
<comment type="caution">
    <text evidence="2">The sequence shown here is derived from an EMBL/GenBank/DDBJ whole genome shotgun (WGS) entry which is preliminary data.</text>
</comment>
<dbReference type="OrthoDB" id="9808748at2"/>
<protein>
    <submittedName>
        <fullName evidence="2">TonB-dependent receptor</fullName>
    </submittedName>
</protein>
<dbReference type="Proteomes" id="UP000308054">
    <property type="component" value="Unassembled WGS sequence"/>
</dbReference>
<evidence type="ECO:0000313" key="3">
    <source>
        <dbReference type="Proteomes" id="UP000308054"/>
    </source>
</evidence>
<dbReference type="AlphaFoldDB" id="A0A4V6RF57"/>
<keyword evidence="1" id="KW-1133">Transmembrane helix</keyword>
<proteinExistence type="predicted"/>
<feature type="transmembrane region" description="Helical" evidence="1">
    <location>
        <begin position="97"/>
        <end position="120"/>
    </location>
</feature>
<accession>A0A4V6RF57</accession>